<dbReference type="RefSeq" id="WP_146790165.1">
    <property type="nucleotide sequence ID" value="NZ_BAABIO010000003.1"/>
</dbReference>
<reference evidence="1 2" key="1">
    <citation type="journal article" date="2015" name="Int. J. Syst. Evol. Microbiol.">
        <title>Flavisolibacter ginsenosidimutans sp. nov., with ginsenoside-converting activity isolated from soil used for cultivating ginseng.</title>
        <authorList>
            <person name="Zhao Y."/>
            <person name="Liu Q."/>
            <person name="Kang M.S."/>
            <person name="Jin F."/>
            <person name="Yu H."/>
            <person name="Im W.T."/>
        </authorList>
    </citation>
    <scope>NUCLEOTIDE SEQUENCE [LARGE SCALE GENOMIC DNA]</scope>
    <source>
        <strain evidence="1 2">Gsoil 636</strain>
    </source>
</reference>
<dbReference type="Proteomes" id="UP000321204">
    <property type="component" value="Chromosome"/>
</dbReference>
<dbReference type="CDD" id="cd16377">
    <property type="entry name" value="23S_rRNA_IVP_like"/>
    <property type="match status" value="1"/>
</dbReference>
<evidence type="ECO:0000313" key="2">
    <source>
        <dbReference type="Proteomes" id="UP000321204"/>
    </source>
</evidence>
<dbReference type="NCBIfam" id="TIGR02436">
    <property type="entry name" value="four helix bundle protein"/>
    <property type="match status" value="1"/>
</dbReference>
<accession>A0A5B8UMG1</accession>
<gene>
    <name evidence="1" type="ORF">FSB75_17585</name>
</gene>
<keyword evidence="2" id="KW-1185">Reference proteome</keyword>
<dbReference type="OrthoDB" id="5515766at2"/>
<dbReference type="KEGG" id="fgg:FSB75_17585"/>
<evidence type="ECO:0000313" key="1">
    <source>
        <dbReference type="EMBL" id="QEC57636.1"/>
    </source>
</evidence>
<dbReference type="Pfam" id="PF05635">
    <property type="entry name" value="23S_rRNA_IVP"/>
    <property type="match status" value="1"/>
</dbReference>
<sequence>MATITKFEELEIWQMAREQAKDIFWLTQNGSFTKDFELKDQINRSAGSVMDNIAEGFDRHTAKDFSHFLAISKGSNAELRSQLYRAFDRQHIDEAILTSRLSTSETIGNKTMAFIKYLYQSQFKTKPLSAKE</sequence>
<dbReference type="PANTHER" id="PTHR38471">
    <property type="entry name" value="FOUR HELIX BUNDLE PROTEIN"/>
    <property type="match status" value="1"/>
</dbReference>
<organism evidence="1 2">
    <name type="scientific">Flavisolibacter ginsenosidimutans</name>
    <dbReference type="NCBI Taxonomy" id="661481"/>
    <lineage>
        <taxon>Bacteria</taxon>
        <taxon>Pseudomonadati</taxon>
        <taxon>Bacteroidota</taxon>
        <taxon>Chitinophagia</taxon>
        <taxon>Chitinophagales</taxon>
        <taxon>Chitinophagaceae</taxon>
        <taxon>Flavisolibacter</taxon>
    </lineage>
</organism>
<dbReference type="EMBL" id="CP042433">
    <property type="protein sequence ID" value="QEC57636.1"/>
    <property type="molecule type" value="Genomic_DNA"/>
</dbReference>
<dbReference type="Gene3D" id="1.20.1440.60">
    <property type="entry name" value="23S rRNA-intervening sequence"/>
    <property type="match status" value="1"/>
</dbReference>
<dbReference type="PANTHER" id="PTHR38471:SF2">
    <property type="entry name" value="FOUR HELIX BUNDLE PROTEIN"/>
    <property type="match status" value="1"/>
</dbReference>
<protein>
    <submittedName>
        <fullName evidence="1">Four helix bundle protein</fullName>
    </submittedName>
</protein>
<dbReference type="InterPro" id="IPR012657">
    <property type="entry name" value="23S_rRNA-intervening_sequence"/>
</dbReference>
<dbReference type="AlphaFoldDB" id="A0A5B8UMG1"/>
<dbReference type="SUPFAM" id="SSF158446">
    <property type="entry name" value="IVS-encoded protein-like"/>
    <property type="match status" value="1"/>
</dbReference>
<name>A0A5B8UMG1_9BACT</name>
<proteinExistence type="predicted"/>
<dbReference type="InterPro" id="IPR036583">
    <property type="entry name" value="23S_rRNA_IVS_sf"/>
</dbReference>